<gene>
    <name evidence="1" type="ORF">g.107</name>
</gene>
<reference evidence="1" key="1">
    <citation type="submission" date="2015-09" db="EMBL/GenBank/DDBJ databases">
        <title>De novo assembly of Pectinophora gossypiella (Pink Bollworm) gut transcriptome.</title>
        <authorList>
            <person name="Tassone E.E."/>
        </authorList>
    </citation>
    <scope>NUCLEOTIDE SEQUENCE</scope>
</reference>
<dbReference type="AlphaFoldDB" id="A0A1E1VZL1"/>
<organism evidence="1">
    <name type="scientific">Pectinophora gossypiella</name>
    <name type="common">Cotton pink bollworm</name>
    <name type="synonym">Depressaria gossypiella</name>
    <dbReference type="NCBI Taxonomy" id="13191"/>
    <lineage>
        <taxon>Eukaryota</taxon>
        <taxon>Metazoa</taxon>
        <taxon>Ecdysozoa</taxon>
        <taxon>Arthropoda</taxon>
        <taxon>Hexapoda</taxon>
        <taxon>Insecta</taxon>
        <taxon>Pterygota</taxon>
        <taxon>Neoptera</taxon>
        <taxon>Endopterygota</taxon>
        <taxon>Lepidoptera</taxon>
        <taxon>Glossata</taxon>
        <taxon>Ditrysia</taxon>
        <taxon>Gelechioidea</taxon>
        <taxon>Gelechiidae</taxon>
        <taxon>Apatetrinae</taxon>
        <taxon>Pectinophora</taxon>
    </lineage>
</organism>
<dbReference type="Gene3D" id="2.40.128.20">
    <property type="match status" value="1"/>
</dbReference>
<sequence length="136" mass="15883">MPSIAGKYEHYKNENLDEYFAACGLPYVVRKMISLITPIMEIILEDDVMTLRVTSWLWSSDHTFKLGEKYIEQMPKDNIISVTKVVNDHEVLTESVIESTGDKAHRHYLFTDEEVVETLTHEKAKGVTKRYYKRIK</sequence>
<dbReference type="InterPro" id="IPR012674">
    <property type="entry name" value="Calycin"/>
</dbReference>
<evidence type="ECO:0000313" key="1">
    <source>
        <dbReference type="EMBL" id="JAT80167.1"/>
    </source>
</evidence>
<name>A0A1E1VZL1_PECGO</name>
<protein>
    <recommendedName>
        <fullName evidence="2">Lipocalin/cytosolic fatty-acid binding domain-containing protein</fullName>
    </recommendedName>
</protein>
<accession>A0A1E1VZL1</accession>
<dbReference type="SUPFAM" id="SSF50814">
    <property type="entry name" value="Lipocalins"/>
    <property type="match status" value="1"/>
</dbReference>
<proteinExistence type="predicted"/>
<evidence type="ECO:0008006" key="2">
    <source>
        <dbReference type="Google" id="ProtNLM"/>
    </source>
</evidence>
<dbReference type="OrthoDB" id="412780at2759"/>
<dbReference type="EMBL" id="GDQN01010887">
    <property type="protein sequence ID" value="JAT80167.1"/>
    <property type="molecule type" value="Transcribed_RNA"/>
</dbReference>